<dbReference type="PROSITE" id="PS51198">
    <property type="entry name" value="UVRD_HELICASE_ATP_BIND"/>
    <property type="match status" value="1"/>
</dbReference>
<dbReference type="KEGG" id="cdc:CD196_0410"/>
<dbReference type="RefSeq" id="WP_009888279.1">
    <property type="nucleotide sequence ID" value="NC_013315.1"/>
</dbReference>
<evidence type="ECO:0000256" key="4">
    <source>
        <dbReference type="ARBA" id="ARBA00022840"/>
    </source>
</evidence>
<evidence type="ECO:0000256" key="3">
    <source>
        <dbReference type="ARBA" id="ARBA00022806"/>
    </source>
</evidence>
<protein>
    <recommendedName>
        <fullName evidence="6">UvrD-like helicase ATP-binding domain-containing protein</fullName>
    </recommendedName>
</protein>
<dbReference type="GO" id="GO:0005524">
    <property type="term" value="F:ATP binding"/>
    <property type="evidence" value="ECO:0007669"/>
    <property type="project" value="UniProtKB-UniRule"/>
</dbReference>
<dbReference type="EMBL" id="FN538970">
    <property type="protein sequence ID" value="CBA60803.1"/>
    <property type="molecule type" value="Genomic_DNA"/>
</dbReference>
<evidence type="ECO:0000313" key="8">
    <source>
        <dbReference type="Proteomes" id="UP000002068"/>
    </source>
</evidence>
<sequence length="704" mass="81809">MSENKQVVNCDIIASNSKHNMCEHDVELLTFFPDEIAHLIEINNKLDNAFKKAENLVDKLDKDYMDAKMYMVKNRGEIDPHEMFQNEQGLKQIDNYGAFMVKVRDKINKIKDSPYFARIDFRLKDMDDESKYYIGRFAFDYEDELIILDWRSPIASMFYDYEIGKAGYDAPIGWVDGEITRKRQFKIKNGKLEYALESSINIQDDILQKELSHTSDEKMKSIISTIQKEQNQIIRNDKADTLIIQGVAGSGKTSIALHRIAFLLYRFKDKISANNVIILSPNKVFGDYISNVLPELGEEPLCELSFENIAEVQLDRVINFESEKDPLEINDAKWSERVRFKSTLDFVKLIDDYIKQMPNKIFIPKDYTFGSFTAKSDWIQSRFEAYNRYPVKKRLEKVAEDIHYKFESDNIMEEDLPKVKSILKSLNGMLTIKNTLTLYKDFFKQMNISNMFVMAEKKTLEWSDVYPFIYIHAAYEGIQEDKIIRHIVIDEMQDYTPIQYAVINLLFKCKKTILGDFGQLVNPNHTHTLDDMKQLYNDGELVMLNKSYRSTFEIINFAKKIQDISSLEPIERHGEEPALLKCNNEQDEINKIKIEIEEFKKSDNATLGIILKTDNDAKAVYDALREEYSVHLISSESSSFTKGVSITSIKMSKGLEFDEVIVPSVNNKTYYSDYDRSLLYIACTRAMHKLKLTYVGTLTQLISM</sequence>
<proteinExistence type="predicted"/>
<dbReference type="GO" id="GO:0016787">
    <property type="term" value="F:hydrolase activity"/>
    <property type="evidence" value="ECO:0007669"/>
    <property type="project" value="UniProtKB-UniRule"/>
</dbReference>
<dbReference type="PANTHER" id="PTHR11070">
    <property type="entry name" value="UVRD / RECB / PCRA DNA HELICASE FAMILY MEMBER"/>
    <property type="match status" value="1"/>
</dbReference>
<dbReference type="GO" id="GO:0000725">
    <property type="term" value="P:recombinational repair"/>
    <property type="evidence" value="ECO:0007669"/>
    <property type="project" value="TreeGrafter"/>
</dbReference>
<feature type="binding site" evidence="5">
    <location>
        <begin position="246"/>
        <end position="253"/>
    </location>
    <ligand>
        <name>ATP</name>
        <dbReference type="ChEBI" id="CHEBI:30616"/>
    </ligand>
</feature>
<evidence type="ECO:0000256" key="1">
    <source>
        <dbReference type="ARBA" id="ARBA00022741"/>
    </source>
</evidence>
<evidence type="ECO:0000259" key="6">
    <source>
        <dbReference type="PROSITE" id="PS51198"/>
    </source>
</evidence>
<dbReference type="Pfam" id="PF00580">
    <property type="entry name" value="UvrD-helicase"/>
    <property type="match status" value="1"/>
</dbReference>
<evidence type="ECO:0000256" key="2">
    <source>
        <dbReference type="ARBA" id="ARBA00022801"/>
    </source>
</evidence>
<keyword evidence="3 5" id="KW-0347">Helicase</keyword>
<dbReference type="GO" id="GO:0043138">
    <property type="term" value="F:3'-5' DNA helicase activity"/>
    <property type="evidence" value="ECO:0007669"/>
    <property type="project" value="TreeGrafter"/>
</dbReference>
<dbReference type="SUPFAM" id="SSF52540">
    <property type="entry name" value="P-loop containing nucleoside triphosphate hydrolases"/>
    <property type="match status" value="1"/>
</dbReference>
<dbReference type="InterPro" id="IPR027417">
    <property type="entry name" value="P-loop_NTPase"/>
</dbReference>
<dbReference type="PANTHER" id="PTHR11070:SF17">
    <property type="entry name" value="DNA HELICASE IV"/>
    <property type="match status" value="1"/>
</dbReference>
<dbReference type="InterPro" id="IPR000212">
    <property type="entry name" value="DNA_helicase_UvrD/REP"/>
</dbReference>
<dbReference type="Proteomes" id="UP000002068">
    <property type="component" value="Chromosome"/>
</dbReference>
<evidence type="ECO:0000256" key="5">
    <source>
        <dbReference type="PROSITE-ProRule" id="PRU00560"/>
    </source>
</evidence>
<dbReference type="HOGENOM" id="CLU_010312_4_0_9"/>
<keyword evidence="2 5" id="KW-0378">Hydrolase</keyword>
<keyword evidence="4 5" id="KW-0067">ATP-binding</keyword>
<gene>
    <name evidence="7" type="ordered locus">CD196_0410</name>
</gene>
<evidence type="ECO:0000313" key="7">
    <source>
        <dbReference type="EMBL" id="CBA60803.1"/>
    </source>
</evidence>
<dbReference type="AlphaFoldDB" id="A0A0H3MZ35"/>
<dbReference type="GO" id="GO:0005829">
    <property type="term" value="C:cytosol"/>
    <property type="evidence" value="ECO:0007669"/>
    <property type="project" value="TreeGrafter"/>
</dbReference>
<dbReference type="InterPro" id="IPR027785">
    <property type="entry name" value="UvrD-like_helicase_C"/>
</dbReference>
<feature type="domain" description="UvrD-like helicase ATP-binding" evidence="6">
    <location>
        <begin position="225"/>
        <end position="551"/>
    </location>
</feature>
<organism evidence="7 8">
    <name type="scientific">Clostridioides difficile (strain CD196)</name>
    <name type="common">Peptoclostridium difficile</name>
    <dbReference type="NCBI Taxonomy" id="645462"/>
    <lineage>
        <taxon>Bacteria</taxon>
        <taxon>Bacillati</taxon>
        <taxon>Bacillota</taxon>
        <taxon>Clostridia</taxon>
        <taxon>Peptostreptococcales</taxon>
        <taxon>Peptostreptococcaceae</taxon>
        <taxon>Clostridioides</taxon>
    </lineage>
</organism>
<dbReference type="GO" id="GO:0003677">
    <property type="term" value="F:DNA binding"/>
    <property type="evidence" value="ECO:0007669"/>
    <property type="project" value="InterPro"/>
</dbReference>
<name>A0A0H3MZ35_CLODC</name>
<dbReference type="Pfam" id="PF13538">
    <property type="entry name" value="UvrD_C_2"/>
    <property type="match status" value="1"/>
</dbReference>
<reference evidence="7 8" key="1">
    <citation type="journal article" date="2009" name="Genome Biol.">
        <title>Comparative genome and phenotypic analysis of Clostridium difficile 027 strains provides insight into the evolution of a hypervirulent bacterium.</title>
        <authorList>
            <person name="Stabler R.A."/>
            <person name="He M."/>
            <person name="Dawson L."/>
            <person name="Martin M."/>
            <person name="Valiente E."/>
            <person name="Corton C."/>
            <person name="Lawley T.D."/>
            <person name="Sebaihia M."/>
            <person name="Quail M.A."/>
            <person name="Rose G."/>
            <person name="Gerding D.N."/>
            <person name="Gibert M."/>
            <person name="Popoff M.R."/>
            <person name="Parkhill J."/>
            <person name="Dougan G."/>
            <person name="Wren B.W."/>
        </authorList>
    </citation>
    <scope>NUCLEOTIDE SEQUENCE [LARGE SCALE GENOMIC DNA]</scope>
    <source>
        <strain evidence="7 8">CD196</strain>
    </source>
</reference>
<accession>A0A0H3MZ35</accession>
<dbReference type="Gene3D" id="3.40.50.300">
    <property type="entry name" value="P-loop containing nucleotide triphosphate hydrolases"/>
    <property type="match status" value="2"/>
</dbReference>
<keyword evidence="1 5" id="KW-0547">Nucleotide-binding</keyword>
<dbReference type="InterPro" id="IPR014016">
    <property type="entry name" value="UvrD-like_ATP-bd"/>
</dbReference>